<dbReference type="EMBL" id="JBEWTB010000002">
    <property type="protein sequence ID" value="MET4757844.1"/>
    <property type="molecule type" value="Genomic_DNA"/>
</dbReference>
<organism evidence="3 4">
    <name type="scientific">Endozoicomonas lisbonensis</name>
    <dbReference type="NCBI Taxonomy" id="3120522"/>
    <lineage>
        <taxon>Bacteria</taxon>
        <taxon>Pseudomonadati</taxon>
        <taxon>Pseudomonadota</taxon>
        <taxon>Gammaproteobacteria</taxon>
        <taxon>Oceanospirillales</taxon>
        <taxon>Endozoicomonadaceae</taxon>
        <taxon>Endozoicomonas</taxon>
    </lineage>
</organism>
<accession>A0ABV2SL57</accession>
<evidence type="ECO:0008006" key="5">
    <source>
        <dbReference type="Google" id="ProtNLM"/>
    </source>
</evidence>
<keyword evidence="1" id="KW-1133">Transmembrane helix</keyword>
<keyword evidence="4" id="KW-1185">Reference proteome</keyword>
<feature type="transmembrane region" description="Helical" evidence="1">
    <location>
        <begin position="174"/>
        <end position="194"/>
    </location>
</feature>
<protein>
    <recommendedName>
        <fullName evidence="5">Protein BatD</fullName>
    </recommendedName>
</protein>
<evidence type="ECO:0000256" key="2">
    <source>
        <dbReference type="SAM" id="SignalP"/>
    </source>
</evidence>
<feature type="chain" id="PRO_5046239440" description="Protein BatD" evidence="2">
    <location>
        <begin position="36"/>
        <end position="281"/>
    </location>
</feature>
<proteinExistence type="predicted"/>
<gene>
    <name evidence="3" type="ORF">V5J35_003036</name>
</gene>
<keyword evidence="2" id="KW-0732">Signal</keyword>
<sequence length="281" mass="31370">MVKTIRTSLVSSFVSSLLLALLVLAVLSGSLSAYAEEEQATTHLATIHLEPSVKVTTAGQQIELALTARYNEGVEVIFNPQQQNWGAMELLTSHTALPRWVDGQWQYTVYMDTAFLIPDQHQTPVFTVDVFRGSEHWQMQTPSLPVEVLSSFDKDPVDIQDTVELPGRQEASTYNLSLLLALAALVVLASAWFIRQRRQPALVGSSPLLSAKDLAEQAGATDSMDWEALRQWLMVTTGADPTGKLTTDDPLLHRYQSLRFGRETQLPDFIDYCHHCQEKWG</sequence>
<dbReference type="RefSeq" id="WP_354007969.1">
    <property type="nucleotide sequence ID" value="NZ_JBEWTA010000001.1"/>
</dbReference>
<evidence type="ECO:0000256" key="1">
    <source>
        <dbReference type="SAM" id="Phobius"/>
    </source>
</evidence>
<reference evidence="3 4" key="1">
    <citation type="submission" date="2024-06" db="EMBL/GenBank/DDBJ databases">
        <title>Genomic Encyclopedia of Type Strains, Phase V (KMG-V): Genome sequencing to study the core and pangenomes of soil and plant-associated prokaryotes.</title>
        <authorList>
            <person name="Whitman W."/>
        </authorList>
    </citation>
    <scope>NUCLEOTIDE SEQUENCE [LARGE SCALE GENOMIC DNA]</scope>
    <source>
        <strain evidence="3 4">NE40</strain>
    </source>
</reference>
<evidence type="ECO:0000313" key="3">
    <source>
        <dbReference type="EMBL" id="MET4757844.1"/>
    </source>
</evidence>
<feature type="signal peptide" evidence="2">
    <location>
        <begin position="1"/>
        <end position="35"/>
    </location>
</feature>
<keyword evidence="1" id="KW-0472">Membrane</keyword>
<evidence type="ECO:0000313" key="4">
    <source>
        <dbReference type="Proteomes" id="UP001549366"/>
    </source>
</evidence>
<name>A0ABV2SL57_9GAMM</name>
<keyword evidence="1" id="KW-0812">Transmembrane</keyword>
<comment type="caution">
    <text evidence="3">The sequence shown here is derived from an EMBL/GenBank/DDBJ whole genome shotgun (WGS) entry which is preliminary data.</text>
</comment>
<dbReference type="Proteomes" id="UP001549366">
    <property type="component" value="Unassembled WGS sequence"/>
</dbReference>